<proteinExistence type="predicted"/>
<name>A0A6J5LJE9_9CAUD</name>
<evidence type="ECO:0008006" key="3">
    <source>
        <dbReference type="Google" id="ProtNLM"/>
    </source>
</evidence>
<organism evidence="2">
    <name type="scientific">uncultured Caudovirales phage</name>
    <dbReference type="NCBI Taxonomy" id="2100421"/>
    <lineage>
        <taxon>Viruses</taxon>
        <taxon>Duplodnaviria</taxon>
        <taxon>Heunggongvirae</taxon>
        <taxon>Uroviricota</taxon>
        <taxon>Caudoviricetes</taxon>
        <taxon>Peduoviridae</taxon>
        <taxon>Maltschvirus</taxon>
        <taxon>Maltschvirus maltsch</taxon>
    </lineage>
</organism>
<evidence type="ECO:0000313" key="2">
    <source>
        <dbReference type="EMBL" id="CAB4131759.1"/>
    </source>
</evidence>
<accession>A0A6J5LJE9</accession>
<sequence>MKLFHILAVAALSLGVVACDPATTPPPVSNGSAPAPGNGSGPPYTLPMPSDGSEAVPETVSGNSVANATIADEKAMYAAEALYNAPAYAYVAADTKGQLTADTKAKVKPLLVKSYAALKTARAAYAVGNSSDFFAAFENVKKLTGEAKALLPKAE</sequence>
<reference evidence="2" key="1">
    <citation type="submission" date="2020-04" db="EMBL/GenBank/DDBJ databases">
        <authorList>
            <person name="Chiriac C."/>
            <person name="Salcher M."/>
            <person name="Ghai R."/>
            <person name="Kavagutti S V."/>
        </authorList>
    </citation>
    <scope>NUCLEOTIDE SEQUENCE</scope>
</reference>
<dbReference type="PROSITE" id="PS51257">
    <property type="entry name" value="PROKAR_LIPOPROTEIN"/>
    <property type="match status" value="1"/>
</dbReference>
<gene>
    <name evidence="2" type="ORF">UFOVP131_30</name>
</gene>
<protein>
    <recommendedName>
        <fullName evidence="3">Lipoprotein</fullName>
    </recommendedName>
</protein>
<feature type="compositionally biased region" description="Low complexity" evidence="1">
    <location>
        <begin position="29"/>
        <end position="43"/>
    </location>
</feature>
<evidence type="ECO:0000256" key="1">
    <source>
        <dbReference type="SAM" id="MobiDB-lite"/>
    </source>
</evidence>
<feature type="region of interest" description="Disordered" evidence="1">
    <location>
        <begin position="26"/>
        <end position="59"/>
    </location>
</feature>
<dbReference type="EMBL" id="LR796252">
    <property type="protein sequence ID" value="CAB4131759.1"/>
    <property type="molecule type" value="Genomic_DNA"/>
</dbReference>